<dbReference type="NCBIfam" id="TIGR00482">
    <property type="entry name" value="nicotinate (nicotinamide) nucleotide adenylyltransferase"/>
    <property type="match status" value="1"/>
</dbReference>
<evidence type="ECO:0000256" key="7">
    <source>
        <dbReference type="ARBA" id="ARBA00022840"/>
    </source>
</evidence>
<evidence type="ECO:0000313" key="14">
    <source>
        <dbReference type="Proteomes" id="UP000528555"/>
    </source>
</evidence>
<organism evidence="13 14">
    <name type="scientific">Dorea phocaeensis</name>
    <dbReference type="NCBI Taxonomy" id="2040291"/>
    <lineage>
        <taxon>Bacteria</taxon>
        <taxon>Bacillati</taxon>
        <taxon>Bacillota</taxon>
        <taxon>Clostridia</taxon>
        <taxon>Lachnospirales</taxon>
        <taxon>Lachnospiraceae</taxon>
        <taxon>Dorea</taxon>
    </lineage>
</organism>
<evidence type="ECO:0000313" key="12">
    <source>
        <dbReference type="EMBL" id="NSK13713.1"/>
    </source>
</evidence>
<evidence type="ECO:0000256" key="1">
    <source>
        <dbReference type="ARBA" id="ARBA00002324"/>
    </source>
</evidence>
<dbReference type="GO" id="GO:0005524">
    <property type="term" value="F:ATP binding"/>
    <property type="evidence" value="ECO:0007669"/>
    <property type="project" value="UniProtKB-KW"/>
</dbReference>
<dbReference type="NCBIfam" id="NF000840">
    <property type="entry name" value="PRK00071.1-3"/>
    <property type="match status" value="1"/>
</dbReference>
<comment type="similarity">
    <text evidence="10">Belongs to the NadD family.</text>
</comment>
<dbReference type="InterPro" id="IPR004821">
    <property type="entry name" value="Cyt_trans-like"/>
</dbReference>
<evidence type="ECO:0000256" key="10">
    <source>
        <dbReference type="HAMAP-Rule" id="MF_00244"/>
    </source>
</evidence>
<evidence type="ECO:0000256" key="2">
    <source>
        <dbReference type="ARBA" id="ARBA00005019"/>
    </source>
</evidence>
<comment type="pathway">
    <text evidence="2 10">Cofactor biosynthesis; NAD(+) biosynthesis; deamido-NAD(+) from nicotinate D-ribonucleotide: step 1/1.</text>
</comment>
<dbReference type="RefSeq" id="WP_173814251.1">
    <property type="nucleotide sequence ID" value="NZ_JAAITX010000001.1"/>
</dbReference>
<dbReference type="Proteomes" id="UP000528555">
    <property type="component" value="Unassembled WGS sequence"/>
</dbReference>
<dbReference type="NCBIfam" id="TIGR00125">
    <property type="entry name" value="cyt_tran_rel"/>
    <property type="match status" value="1"/>
</dbReference>
<dbReference type="GO" id="GO:0009435">
    <property type="term" value="P:NAD+ biosynthetic process"/>
    <property type="evidence" value="ECO:0007669"/>
    <property type="project" value="UniProtKB-UniRule"/>
</dbReference>
<comment type="catalytic activity">
    <reaction evidence="9 10">
        <text>nicotinate beta-D-ribonucleotide + ATP + H(+) = deamido-NAD(+) + diphosphate</text>
        <dbReference type="Rhea" id="RHEA:22860"/>
        <dbReference type="ChEBI" id="CHEBI:15378"/>
        <dbReference type="ChEBI" id="CHEBI:30616"/>
        <dbReference type="ChEBI" id="CHEBI:33019"/>
        <dbReference type="ChEBI" id="CHEBI:57502"/>
        <dbReference type="ChEBI" id="CHEBI:58437"/>
        <dbReference type="EC" id="2.7.7.18"/>
    </reaction>
</comment>
<accession>A0A850HAT4</accession>
<dbReference type="CDD" id="cd02165">
    <property type="entry name" value="NMNAT"/>
    <property type="match status" value="1"/>
</dbReference>
<dbReference type="Pfam" id="PF01467">
    <property type="entry name" value="CTP_transf_like"/>
    <property type="match status" value="1"/>
</dbReference>
<dbReference type="Proteomes" id="UP000701680">
    <property type="component" value="Unassembled WGS sequence"/>
</dbReference>
<dbReference type="PANTHER" id="PTHR39321:SF3">
    <property type="entry name" value="PHOSPHOPANTETHEINE ADENYLYLTRANSFERASE"/>
    <property type="match status" value="1"/>
</dbReference>
<dbReference type="UniPathway" id="UPA00253">
    <property type="reaction ID" value="UER00332"/>
</dbReference>
<comment type="caution">
    <text evidence="13">The sequence shown here is derived from an EMBL/GenBank/DDBJ whole genome shotgun (WGS) entry which is preliminary data.</text>
</comment>
<dbReference type="PANTHER" id="PTHR39321">
    <property type="entry name" value="NICOTINATE-NUCLEOTIDE ADENYLYLTRANSFERASE-RELATED"/>
    <property type="match status" value="1"/>
</dbReference>
<dbReference type="Gene3D" id="3.40.50.620">
    <property type="entry name" value="HUPs"/>
    <property type="match status" value="1"/>
</dbReference>
<evidence type="ECO:0000259" key="11">
    <source>
        <dbReference type="Pfam" id="PF01467"/>
    </source>
</evidence>
<evidence type="ECO:0000256" key="9">
    <source>
        <dbReference type="ARBA" id="ARBA00048721"/>
    </source>
</evidence>
<keyword evidence="14" id="KW-1185">Reference proteome</keyword>
<dbReference type="InterPro" id="IPR014729">
    <property type="entry name" value="Rossmann-like_a/b/a_fold"/>
</dbReference>
<name>A0A850HAT4_9FIRM</name>
<reference evidence="13" key="2">
    <citation type="submission" date="2020-02" db="EMBL/GenBank/DDBJ databases">
        <authorList>
            <person name="Littmann E."/>
            <person name="Sorbara M."/>
        </authorList>
    </citation>
    <scope>NUCLEOTIDE SEQUENCE</scope>
    <source>
        <strain evidence="13">MSK.17.11</strain>
        <strain evidence="12">MSK.17.38</strain>
    </source>
</reference>
<protein>
    <recommendedName>
        <fullName evidence="10">Probable nicotinate-nucleotide adenylyltransferase</fullName>
        <ecNumber evidence="10">2.7.7.18</ecNumber>
    </recommendedName>
    <alternativeName>
        <fullName evidence="10">Deamido-NAD(+) diphosphorylase</fullName>
    </alternativeName>
    <alternativeName>
        <fullName evidence="10">Deamido-NAD(+) pyrophosphorylase</fullName>
    </alternativeName>
    <alternativeName>
        <fullName evidence="10">Nicotinate mononucleotide adenylyltransferase</fullName>
        <shortName evidence="10">NaMN adenylyltransferase</shortName>
    </alternativeName>
</protein>
<keyword evidence="7 10" id="KW-0067">ATP-binding</keyword>
<evidence type="ECO:0000256" key="8">
    <source>
        <dbReference type="ARBA" id="ARBA00023027"/>
    </source>
</evidence>
<keyword evidence="5 10" id="KW-0548">Nucleotidyltransferase</keyword>
<evidence type="ECO:0000256" key="3">
    <source>
        <dbReference type="ARBA" id="ARBA00022642"/>
    </source>
</evidence>
<proteinExistence type="inferred from homology"/>
<reference evidence="14 15" key="1">
    <citation type="journal article" date="2020" name="Cell Host Microbe">
        <title>Functional and Genomic Variation between Human-Derived Isolates of Lachnospiraceae Reveals Inter- and Intra-Species Diversity.</title>
        <authorList>
            <person name="Sorbara M.T."/>
            <person name="Littmann E.R."/>
            <person name="Fontana E."/>
            <person name="Moody T.U."/>
            <person name="Kohout C.E."/>
            <person name="Gjonbalaj M."/>
            <person name="Eaton V."/>
            <person name="Seok R."/>
            <person name="Leiner I.M."/>
            <person name="Pamer E.G."/>
        </authorList>
    </citation>
    <scope>NUCLEOTIDE SEQUENCE [LARGE SCALE GENOMIC DNA]</scope>
    <source>
        <strain evidence="13 14">MSK.17.11</strain>
        <strain evidence="12 15">MSK.17.38</strain>
    </source>
</reference>
<keyword evidence="3 10" id="KW-0662">Pyridine nucleotide biosynthesis</keyword>
<evidence type="ECO:0000313" key="15">
    <source>
        <dbReference type="Proteomes" id="UP000701680"/>
    </source>
</evidence>
<dbReference type="EMBL" id="JAAITX010000001">
    <property type="protein sequence ID" value="NVH57158.1"/>
    <property type="molecule type" value="Genomic_DNA"/>
</dbReference>
<dbReference type="InterPro" id="IPR005248">
    <property type="entry name" value="NadD/NMNAT"/>
</dbReference>
<dbReference type="EC" id="2.7.7.18" evidence="10"/>
<feature type="domain" description="Cytidyltransferase-like" evidence="11">
    <location>
        <begin position="5"/>
        <end position="175"/>
    </location>
</feature>
<keyword evidence="6 10" id="KW-0547">Nucleotide-binding</keyword>
<dbReference type="HAMAP" id="MF_00244">
    <property type="entry name" value="NaMN_adenylyltr"/>
    <property type="match status" value="1"/>
</dbReference>
<gene>
    <name evidence="10 13" type="primary">nadD</name>
    <name evidence="13" type="ORF">G5A66_00560</name>
    <name evidence="12" type="ORF">G5A75_02250</name>
</gene>
<evidence type="ECO:0000256" key="4">
    <source>
        <dbReference type="ARBA" id="ARBA00022679"/>
    </source>
</evidence>
<evidence type="ECO:0000256" key="5">
    <source>
        <dbReference type="ARBA" id="ARBA00022695"/>
    </source>
</evidence>
<evidence type="ECO:0000313" key="13">
    <source>
        <dbReference type="EMBL" id="NVH57158.1"/>
    </source>
</evidence>
<dbReference type="AlphaFoldDB" id="A0A850HAT4"/>
<comment type="function">
    <text evidence="1 10">Catalyzes the reversible adenylation of nicotinate mononucleotide (NaMN) to nicotinic acid adenine dinucleotide (NaAD).</text>
</comment>
<dbReference type="GO" id="GO:0004515">
    <property type="term" value="F:nicotinate-nucleotide adenylyltransferase activity"/>
    <property type="evidence" value="ECO:0007669"/>
    <property type="project" value="UniProtKB-UniRule"/>
</dbReference>
<dbReference type="SUPFAM" id="SSF52374">
    <property type="entry name" value="Nucleotidylyl transferase"/>
    <property type="match status" value="1"/>
</dbReference>
<keyword evidence="4 10" id="KW-0808">Transferase</keyword>
<dbReference type="EMBL" id="JAAIUO010000001">
    <property type="protein sequence ID" value="NSK13713.1"/>
    <property type="molecule type" value="Genomic_DNA"/>
</dbReference>
<evidence type="ECO:0000256" key="6">
    <source>
        <dbReference type="ARBA" id="ARBA00022741"/>
    </source>
</evidence>
<keyword evidence="8 10" id="KW-0520">NAD</keyword>
<sequence>MKIGIMGGTFDPIHNGHLMLGKAAYEKFGLDQIWFMPNGNPPHKKQASIGSDIETRIRMVELAIAPHPEFVLELYESDPSKVSCSYQTLEHFQTQYPEDELYFIVGADSLFAIETWVKPERIFPTCTFLAAYRDEIDTAEEMQTQIAYLKKKYHARIEILATPLMDVSSHELRQRIQEQESIRSYVPSDVADYIEEHCLYQNTEGVAKIK</sequence>